<organism evidence="2 3">
    <name type="scientific">Ajellomyces capsulatus</name>
    <name type="common">Darling's disease fungus</name>
    <name type="synonym">Histoplasma capsulatum</name>
    <dbReference type="NCBI Taxonomy" id="5037"/>
    <lineage>
        <taxon>Eukaryota</taxon>
        <taxon>Fungi</taxon>
        <taxon>Dikarya</taxon>
        <taxon>Ascomycota</taxon>
        <taxon>Pezizomycotina</taxon>
        <taxon>Eurotiomycetes</taxon>
        <taxon>Eurotiomycetidae</taxon>
        <taxon>Onygenales</taxon>
        <taxon>Ajellomycetaceae</taxon>
        <taxon>Histoplasma</taxon>
    </lineage>
</organism>
<dbReference type="AlphaFoldDB" id="A0A8H7Z0I9"/>
<evidence type="ECO:0000313" key="2">
    <source>
        <dbReference type="EMBL" id="KAG5298963.1"/>
    </source>
</evidence>
<name>A0A8H7Z0I9_AJECA</name>
<dbReference type="Proteomes" id="UP000670092">
    <property type="component" value="Unassembled WGS sequence"/>
</dbReference>
<dbReference type="VEuPathDB" id="FungiDB:I7I52_09105"/>
<gene>
    <name evidence="2" type="ORF">I7I52_09105</name>
</gene>
<evidence type="ECO:0000256" key="1">
    <source>
        <dbReference type="SAM" id="MobiDB-lite"/>
    </source>
</evidence>
<reference evidence="2 3" key="1">
    <citation type="submission" date="2021-01" db="EMBL/GenBank/DDBJ databases">
        <title>Chromosome-level genome assembly of a human fungal pathogen reveals clustering of transcriptionally co-regulated genes.</title>
        <authorList>
            <person name="Voorhies M."/>
            <person name="Cohen S."/>
            <person name="Shea T.P."/>
            <person name="Petrus S."/>
            <person name="Munoz J.F."/>
            <person name="Poplawski S."/>
            <person name="Goldman W.E."/>
            <person name="Michael T."/>
            <person name="Cuomo C.A."/>
            <person name="Sil A."/>
            <person name="Beyhan S."/>
        </authorList>
    </citation>
    <scope>NUCLEOTIDE SEQUENCE [LARGE SCALE GENOMIC DNA]</scope>
    <source>
        <strain evidence="2 3">G184AR</strain>
    </source>
</reference>
<feature type="region of interest" description="Disordered" evidence="1">
    <location>
        <begin position="1"/>
        <end position="40"/>
    </location>
</feature>
<accession>A0A8H7Z0I9</accession>
<protein>
    <submittedName>
        <fullName evidence="2">Uncharacterized protein</fullName>
    </submittedName>
</protein>
<proteinExistence type="predicted"/>
<sequence length="60" mass="6930">MRFTFQQTAPLFENRRGPPNPDRQRGNNGAGERERKQDGRMGSCKLKYACTCCVEHEGWI</sequence>
<evidence type="ECO:0000313" key="3">
    <source>
        <dbReference type="Proteomes" id="UP000670092"/>
    </source>
</evidence>
<dbReference type="EMBL" id="JAEVHI010000002">
    <property type="protein sequence ID" value="KAG5298963.1"/>
    <property type="molecule type" value="Genomic_DNA"/>
</dbReference>
<comment type="caution">
    <text evidence="2">The sequence shown here is derived from an EMBL/GenBank/DDBJ whole genome shotgun (WGS) entry which is preliminary data.</text>
</comment>